<dbReference type="EMBL" id="BMOK01000011">
    <property type="protein sequence ID" value="GGL59164.1"/>
    <property type="molecule type" value="Genomic_DNA"/>
</dbReference>
<dbReference type="InterPro" id="IPR015946">
    <property type="entry name" value="KH_dom-like_a/b"/>
</dbReference>
<dbReference type="PANTHER" id="PTHR34352:SF1">
    <property type="entry name" value="PROTEIN YHFA"/>
    <property type="match status" value="1"/>
</dbReference>
<evidence type="ECO:0000313" key="2">
    <source>
        <dbReference type="Proteomes" id="UP000654670"/>
    </source>
</evidence>
<dbReference type="RefSeq" id="WP_188803664.1">
    <property type="nucleotide sequence ID" value="NZ_BMOK01000011.1"/>
</dbReference>
<dbReference type="Gene3D" id="3.30.300.20">
    <property type="match status" value="1"/>
</dbReference>
<evidence type="ECO:0000313" key="1">
    <source>
        <dbReference type="EMBL" id="GGL59164.1"/>
    </source>
</evidence>
<dbReference type="AlphaFoldDB" id="A0A917S6Z0"/>
<dbReference type="Pfam" id="PF02566">
    <property type="entry name" value="OsmC"/>
    <property type="match status" value="1"/>
</dbReference>
<protein>
    <recommendedName>
        <fullName evidence="3">OsmC-like protein</fullName>
    </recommendedName>
</protein>
<accession>A0A917S6Z0</accession>
<dbReference type="InterPro" id="IPR036102">
    <property type="entry name" value="OsmC/Ohrsf"/>
</dbReference>
<proteinExistence type="predicted"/>
<comment type="caution">
    <text evidence="1">The sequence shown here is derived from an EMBL/GenBank/DDBJ whole genome shotgun (WGS) entry which is preliminary data.</text>
</comment>
<sequence length="139" mass="15364">MTLKANNKGFQLMSPHGIMDINKEGDFTPGDLLETSIGACSGLVFRRLLANRGINYSELTIETERETAKEKPNPITKVGVHVTIKGNNFDEKLLRRLFTHVYTNCTIAQSVKGVIEVEETLDIVQTLDVEQTDSPSGSI</sequence>
<dbReference type="SUPFAM" id="SSF82784">
    <property type="entry name" value="OsmC-like"/>
    <property type="match status" value="1"/>
</dbReference>
<evidence type="ECO:0008006" key="3">
    <source>
        <dbReference type="Google" id="ProtNLM"/>
    </source>
</evidence>
<keyword evidence="2" id="KW-1185">Reference proteome</keyword>
<dbReference type="Proteomes" id="UP000654670">
    <property type="component" value="Unassembled WGS sequence"/>
</dbReference>
<name>A0A917S6Z0_9BACL</name>
<reference evidence="1" key="2">
    <citation type="submission" date="2020-09" db="EMBL/GenBank/DDBJ databases">
        <authorList>
            <person name="Sun Q."/>
            <person name="Ohkuma M."/>
        </authorList>
    </citation>
    <scope>NUCLEOTIDE SEQUENCE</scope>
    <source>
        <strain evidence="1">JCM 15325</strain>
    </source>
</reference>
<dbReference type="InterPro" id="IPR003718">
    <property type="entry name" value="OsmC/Ohr_fam"/>
</dbReference>
<dbReference type="PANTHER" id="PTHR34352">
    <property type="entry name" value="PROTEIN YHFA"/>
    <property type="match status" value="1"/>
</dbReference>
<gene>
    <name evidence="1" type="ORF">GCM10007968_23930</name>
</gene>
<organism evidence="1 2">
    <name type="scientific">Sporolactobacillus putidus</name>
    <dbReference type="NCBI Taxonomy" id="492735"/>
    <lineage>
        <taxon>Bacteria</taxon>
        <taxon>Bacillati</taxon>
        <taxon>Bacillota</taxon>
        <taxon>Bacilli</taxon>
        <taxon>Bacillales</taxon>
        <taxon>Sporolactobacillaceae</taxon>
        <taxon>Sporolactobacillus</taxon>
    </lineage>
</organism>
<reference evidence="1" key="1">
    <citation type="journal article" date="2014" name="Int. J. Syst. Evol. Microbiol.">
        <title>Complete genome sequence of Corynebacterium casei LMG S-19264T (=DSM 44701T), isolated from a smear-ripened cheese.</title>
        <authorList>
            <consortium name="US DOE Joint Genome Institute (JGI-PGF)"/>
            <person name="Walter F."/>
            <person name="Albersmeier A."/>
            <person name="Kalinowski J."/>
            <person name="Ruckert C."/>
        </authorList>
    </citation>
    <scope>NUCLEOTIDE SEQUENCE</scope>
    <source>
        <strain evidence="1">JCM 15325</strain>
    </source>
</reference>